<evidence type="ECO:0000313" key="10">
    <source>
        <dbReference type="Proteomes" id="UP000277582"/>
    </source>
</evidence>
<feature type="transmembrane region" description="Helical" evidence="7">
    <location>
        <begin position="222"/>
        <end position="240"/>
    </location>
</feature>
<dbReference type="GO" id="GO:0022857">
    <property type="term" value="F:transmembrane transporter activity"/>
    <property type="evidence" value="ECO:0007669"/>
    <property type="project" value="InterPro"/>
</dbReference>
<dbReference type="PANTHER" id="PTHR42718:SF46">
    <property type="entry name" value="BLR6921 PROTEIN"/>
    <property type="match status" value="1"/>
</dbReference>
<feature type="transmembrane region" description="Helical" evidence="7">
    <location>
        <begin position="412"/>
        <end position="435"/>
    </location>
</feature>
<dbReference type="PANTHER" id="PTHR42718">
    <property type="entry name" value="MAJOR FACILITATOR SUPERFAMILY MULTIDRUG TRANSPORTER MFSC"/>
    <property type="match status" value="1"/>
</dbReference>
<keyword evidence="3" id="KW-1003">Cell membrane</keyword>
<dbReference type="EMBL" id="RCOS01000059">
    <property type="protein sequence ID" value="RSN76480.1"/>
    <property type="molecule type" value="Genomic_DNA"/>
</dbReference>
<keyword evidence="2" id="KW-0813">Transport</keyword>
<feature type="transmembrane region" description="Helical" evidence="7">
    <location>
        <begin position="50"/>
        <end position="67"/>
    </location>
</feature>
<evidence type="ECO:0000256" key="3">
    <source>
        <dbReference type="ARBA" id="ARBA00022475"/>
    </source>
</evidence>
<dbReference type="Pfam" id="PF07690">
    <property type="entry name" value="MFS_1"/>
    <property type="match status" value="2"/>
</dbReference>
<evidence type="ECO:0000256" key="4">
    <source>
        <dbReference type="ARBA" id="ARBA00022692"/>
    </source>
</evidence>
<comment type="caution">
    <text evidence="9">The sequence shown here is derived from an EMBL/GenBank/DDBJ whole genome shotgun (WGS) entry which is preliminary data.</text>
</comment>
<protein>
    <submittedName>
        <fullName evidence="9">MFS transporter</fullName>
    </submittedName>
</protein>
<evidence type="ECO:0000256" key="6">
    <source>
        <dbReference type="ARBA" id="ARBA00023136"/>
    </source>
</evidence>
<dbReference type="InterPro" id="IPR036259">
    <property type="entry name" value="MFS_trans_sf"/>
</dbReference>
<dbReference type="Gene3D" id="1.20.1250.20">
    <property type="entry name" value="MFS general substrate transporter like domains"/>
    <property type="match status" value="1"/>
</dbReference>
<organism evidence="9 10">
    <name type="scientific">Candidatus Methanodesulfokora washburnensis</name>
    <dbReference type="NCBI Taxonomy" id="2478471"/>
    <lineage>
        <taxon>Archaea</taxon>
        <taxon>Thermoproteota</taxon>
        <taxon>Candidatus Korarchaeia</taxon>
        <taxon>Candidatus Korarchaeia incertae sedis</taxon>
        <taxon>Candidatus Methanodesulfokora</taxon>
    </lineage>
</organism>
<accession>A0A429GRH4</accession>
<dbReference type="OrthoDB" id="117970at2157"/>
<dbReference type="PRINTS" id="PR01036">
    <property type="entry name" value="TCRTETB"/>
</dbReference>
<dbReference type="SUPFAM" id="SSF103473">
    <property type="entry name" value="MFS general substrate transporter"/>
    <property type="match status" value="1"/>
</dbReference>
<evidence type="ECO:0000256" key="5">
    <source>
        <dbReference type="ARBA" id="ARBA00022989"/>
    </source>
</evidence>
<evidence type="ECO:0000256" key="2">
    <source>
        <dbReference type="ARBA" id="ARBA00022448"/>
    </source>
</evidence>
<keyword evidence="10" id="KW-1185">Reference proteome</keyword>
<dbReference type="CDD" id="cd17321">
    <property type="entry name" value="MFS_MMR_MDR_like"/>
    <property type="match status" value="1"/>
</dbReference>
<dbReference type="GO" id="GO:0005886">
    <property type="term" value="C:plasma membrane"/>
    <property type="evidence" value="ECO:0007669"/>
    <property type="project" value="UniProtKB-SubCell"/>
</dbReference>
<dbReference type="AlphaFoldDB" id="A0A429GRH4"/>
<comment type="subcellular location">
    <subcellularLocation>
        <location evidence="1">Cell membrane</location>
        <topology evidence="1">Multi-pass membrane protein</topology>
    </subcellularLocation>
</comment>
<reference evidence="9 10" key="1">
    <citation type="submission" date="2018-10" db="EMBL/GenBank/DDBJ databases">
        <title>Co-occurring genomic capacity for anaerobic methane metabolism and dissimilatory sulfite reduction discovered in the Korarchaeota.</title>
        <authorList>
            <person name="Mckay L.J."/>
            <person name="Dlakic M."/>
            <person name="Fields M.W."/>
            <person name="Delmont T.O."/>
            <person name="Eren A.M."/>
            <person name="Jay Z.J."/>
            <person name="Klingelsmith K.B."/>
            <person name="Rusch D.B."/>
            <person name="Inskeep W.P."/>
        </authorList>
    </citation>
    <scope>NUCLEOTIDE SEQUENCE [LARGE SCALE GENOMIC DNA]</scope>
    <source>
        <strain evidence="9 10">MDKW</strain>
    </source>
</reference>
<gene>
    <name evidence="9" type="ORF">D6D85_03935</name>
</gene>
<evidence type="ECO:0000313" key="9">
    <source>
        <dbReference type="EMBL" id="RSN76480.1"/>
    </source>
</evidence>
<dbReference type="Gene3D" id="1.20.1720.10">
    <property type="entry name" value="Multidrug resistance protein D"/>
    <property type="match status" value="1"/>
</dbReference>
<feature type="transmembrane region" description="Helical" evidence="7">
    <location>
        <begin position="79"/>
        <end position="101"/>
    </location>
</feature>
<feature type="transmembrane region" description="Helical" evidence="7">
    <location>
        <begin position="322"/>
        <end position="340"/>
    </location>
</feature>
<evidence type="ECO:0000256" key="7">
    <source>
        <dbReference type="SAM" id="Phobius"/>
    </source>
</evidence>
<feature type="transmembrane region" description="Helical" evidence="7">
    <location>
        <begin position="385"/>
        <end position="406"/>
    </location>
</feature>
<sequence length="444" mass="47055">MSNQNSSHGLSVLIATAMASFITPFTTSSIAIALPAIAEEFNVSLADVNWVANSFLIALASTVLIAGRAGDWLGKGRVFISGVAMFTAASLIVPMINSYYILLTCRFLQGVAAAMISGTAVAVLTETLPERRRGMGIGINTTSVYLGLSLGPLVGGYMTSYLGWRSLFILKAAVGLLSLIVATVSVDLRKGLTPKPSFFRSILTVLSIIMIIYGTSNIKAQYGMLTVAAGGILFVLTLVIESKSSKLLHPKIFRGRFLAANIAALLNYSATYALTILLSAYLQKVRDLTPSEAGLVLTTQSAFQAMLSPVSGSLADRHDPSILASLGMLTISAGILGLMLVGQKGIAYLIFMLVVLGVGFAFFASPNTTAIMNMSPREAYGSATAFLATMRFLGQALSVSIITSVMSLQKDFITAMTISLTTYLVLSILGTFLSFSARIIKHNM</sequence>
<keyword evidence="6 7" id="KW-0472">Membrane</keyword>
<feature type="domain" description="Major facilitator superfamily (MFS) profile" evidence="8">
    <location>
        <begin position="12"/>
        <end position="439"/>
    </location>
</feature>
<feature type="transmembrane region" description="Helical" evidence="7">
    <location>
        <begin position="198"/>
        <end position="216"/>
    </location>
</feature>
<evidence type="ECO:0000259" key="8">
    <source>
        <dbReference type="PROSITE" id="PS50850"/>
    </source>
</evidence>
<keyword evidence="4 7" id="KW-0812">Transmembrane</keyword>
<proteinExistence type="predicted"/>
<feature type="transmembrane region" description="Helical" evidence="7">
    <location>
        <begin position="107"/>
        <end position="125"/>
    </location>
</feature>
<feature type="transmembrane region" description="Helical" evidence="7">
    <location>
        <begin position="261"/>
        <end position="282"/>
    </location>
</feature>
<feature type="transmembrane region" description="Helical" evidence="7">
    <location>
        <begin position="137"/>
        <end position="158"/>
    </location>
</feature>
<dbReference type="PROSITE" id="PS50850">
    <property type="entry name" value="MFS"/>
    <property type="match status" value="1"/>
</dbReference>
<dbReference type="InterPro" id="IPR011701">
    <property type="entry name" value="MFS"/>
</dbReference>
<name>A0A429GRH4_9CREN</name>
<dbReference type="InterPro" id="IPR020846">
    <property type="entry name" value="MFS_dom"/>
</dbReference>
<feature type="transmembrane region" description="Helical" evidence="7">
    <location>
        <begin position="164"/>
        <end position="186"/>
    </location>
</feature>
<keyword evidence="5 7" id="KW-1133">Transmembrane helix</keyword>
<dbReference type="Proteomes" id="UP000277582">
    <property type="component" value="Unassembled WGS sequence"/>
</dbReference>
<evidence type="ECO:0000256" key="1">
    <source>
        <dbReference type="ARBA" id="ARBA00004651"/>
    </source>
</evidence>
<feature type="transmembrane region" description="Helical" evidence="7">
    <location>
        <begin position="346"/>
        <end position="364"/>
    </location>
</feature>
<feature type="transmembrane region" description="Helical" evidence="7">
    <location>
        <begin position="12"/>
        <end position="38"/>
    </location>
</feature>